<dbReference type="GO" id="GO:0005576">
    <property type="term" value="C:extracellular region"/>
    <property type="evidence" value="ECO:0007669"/>
    <property type="project" value="GOC"/>
</dbReference>
<dbReference type="GO" id="GO:0036159">
    <property type="term" value="P:inner dynein arm assembly"/>
    <property type="evidence" value="ECO:0007669"/>
    <property type="project" value="TreeGrafter"/>
</dbReference>
<reference evidence="3" key="1">
    <citation type="submission" date="2020-11" db="EMBL/GenBank/DDBJ databases">
        <authorList>
            <person name="Whitehead M."/>
        </authorList>
    </citation>
    <scope>NUCLEOTIDE SEQUENCE</scope>
    <source>
        <strain evidence="3">EGII</strain>
    </source>
</reference>
<proteinExistence type="predicted"/>
<dbReference type="PANTHER" id="PTHR28572">
    <property type="entry name" value="COILED-COIL DOMAIN-CONTAINING PROTEIN 103"/>
    <property type="match status" value="1"/>
</dbReference>
<dbReference type="EMBL" id="CAJHJT010000056">
    <property type="protein sequence ID" value="CAD7012598.1"/>
    <property type="molecule type" value="Genomic_DNA"/>
</dbReference>
<evidence type="ECO:0000313" key="4">
    <source>
        <dbReference type="Proteomes" id="UP000606786"/>
    </source>
</evidence>
<dbReference type="GO" id="GO:0007368">
    <property type="term" value="P:determination of left/right symmetry"/>
    <property type="evidence" value="ECO:0007669"/>
    <property type="project" value="TreeGrafter"/>
</dbReference>
<feature type="domain" description="Dynein attachment factor N-terminal" evidence="2">
    <location>
        <begin position="11"/>
        <end position="74"/>
    </location>
</feature>
<evidence type="ECO:0000256" key="1">
    <source>
        <dbReference type="SAM" id="MobiDB-lite"/>
    </source>
</evidence>
<dbReference type="InterPro" id="IPR031733">
    <property type="entry name" value="Dynein_attach_N"/>
</dbReference>
<name>A0A811V8T2_CERCA</name>
<dbReference type="Proteomes" id="UP000606786">
    <property type="component" value="Unassembled WGS sequence"/>
</dbReference>
<dbReference type="GO" id="GO:0036157">
    <property type="term" value="C:outer dynein arm"/>
    <property type="evidence" value="ECO:0007669"/>
    <property type="project" value="InterPro"/>
</dbReference>
<keyword evidence="4" id="KW-1185">Reference proteome</keyword>
<evidence type="ECO:0000313" key="3">
    <source>
        <dbReference type="EMBL" id="CAD7012598.1"/>
    </source>
</evidence>
<dbReference type="InterPro" id="IPR042422">
    <property type="entry name" value="CC103"/>
</dbReference>
<organism evidence="3 4">
    <name type="scientific">Ceratitis capitata</name>
    <name type="common">Mediterranean fruit fly</name>
    <name type="synonym">Tephritis capitata</name>
    <dbReference type="NCBI Taxonomy" id="7213"/>
    <lineage>
        <taxon>Eukaryota</taxon>
        <taxon>Metazoa</taxon>
        <taxon>Ecdysozoa</taxon>
        <taxon>Arthropoda</taxon>
        <taxon>Hexapoda</taxon>
        <taxon>Insecta</taxon>
        <taxon>Pterygota</taxon>
        <taxon>Neoptera</taxon>
        <taxon>Endopterygota</taxon>
        <taxon>Diptera</taxon>
        <taxon>Brachycera</taxon>
        <taxon>Muscomorpha</taxon>
        <taxon>Tephritoidea</taxon>
        <taxon>Tephritidae</taxon>
        <taxon>Ceratitis</taxon>
        <taxon>Ceratitis</taxon>
    </lineage>
</organism>
<sequence length="80" mass="9308">MDKITPEELLKLRANCMERLRAAELYELRNDAKLRAVNSTQTYEEFKDIVDAAHLQPVSKQDKMNAKTKSRLWNSAAREN</sequence>
<feature type="region of interest" description="Disordered" evidence="1">
    <location>
        <begin position="60"/>
        <end position="80"/>
    </location>
</feature>
<dbReference type="GO" id="GO:0003351">
    <property type="term" value="P:epithelial cilium movement involved in extracellular fluid movement"/>
    <property type="evidence" value="ECO:0007669"/>
    <property type="project" value="TreeGrafter"/>
</dbReference>
<evidence type="ECO:0000259" key="2">
    <source>
        <dbReference type="Pfam" id="PF15867"/>
    </source>
</evidence>
<accession>A0A811V8T2</accession>
<dbReference type="AlphaFoldDB" id="A0A811V8T2"/>
<comment type="caution">
    <text evidence="3">The sequence shown here is derived from an EMBL/GenBank/DDBJ whole genome shotgun (WGS) entry which is preliminary data.</text>
</comment>
<gene>
    <name evidence="3" type="ORF">CCAP1982_LOCUS20683</name>
</gene>
<dbReference type="Pfam" id="PF15867">
    <property type="entry name" value="Dynein_attach_N"/>
    <property type="match status" value="1"/>
</dbReference>
<protein>
    <submittedName>
        <fullName evidence="3">(Mediterranean fruit fly) hypothetical protein</fullName>
    </submittedName>
</protein>
<dbReference type="OrthoDB" id="447931at2759"/>
<dbReference type="PANTHER" id="PTHR28572:SF1">
    <property type="entry name" value="COILED-COIL DOMAIN-CONTAINING PROTEIN 103"/>
    <property type="match status" value="1"/>
</dbReference>